<reference evidence="2" key="1">
    <citation type="journal article" date="2017" name="Gigascience">
        <title>The genome draft of coconut (Cocos nucifera).</title>
        <authorList>
            <person name="Xiao Y."/>
            <person name="Xu P."/>
            <person name="Fan H."/>
            <person name="Baudouin L."/>
            <person name="Xia W."/>
            <person name="Bocs S."/>
            <person name="Xu J."/>
            <person name="Li Q."/>
            <person name="Guo A."/>
            <person name="Zhou L."/>
            <person name="Li J."/>
            <person name="Wu Y."/>
            <person name="Ma Z."/>
            <person name="Armero A."/>
            <person name="Issali A.E."/>
            <person name="Liu N."/>
            <person name="Peng M."/>
            <person name="Yang Y."/>
        </authorList>
    </citation>
    <scope>NUCLEOTIDE SEQUENCE</scope>
    <source>
        <tissue evidence="2">Spear leaf of Hainan Tall coconut</tissue>
    </source>
</reference>
<dbReference type="GO" id="GO:0052325">
    <property type="term" value="P:cell wall pectin biosynthetic process"/>
    <property type="evidence" value="ECO:0007669"/>
    <property type="project" value="TreeGrafter"/>
</dbReference>
<dbReference type="EMBL" id="CM017878">
    <property type="protein sequence ID" value="KAG1355463.1"/>
    <property type="molecule type" value="Genomic_DNA"/>
</dbReference>
<comment type="caution">
    <text evidence="2">The sequence shown here is derived from an EMBL/GenBank/DDBJ whole genome shotgun (WGS) entry which is preliminary data.</text>
</comment>
<gene>
    <name evidence="2" type="ORF">COCNU_07G015750</name>
</gene>
<evidence type="ECO:0000313" key="2">
    <source>
        <dbReference type="EMBL" id="KAG1355463.1"/>
    </source>
</evidence>
<evidence type="ECO:0000256" key="1">
    <source>
        <dbReference type="SAM" id="MobiDB-lite"/>
    </source>
</evidence>
<sequence length="99" mass="11286">MPGIKWRKARNPSGSSSSPQVNVMLKEFPEAEFGPRIDFREYSFLQNPLVPKEVKESLLEVQLCDDRSAKCQTANETTRRGVLRFPKHSTQQMVVAYAT</sequence>
<proteinExistence type="predicted"/>
<keyword evidence="3" id="KW-1185">Reference proteome</keyword>
<reference evidence="2" key="2">
    <citation type="submission" date="2019-07" db="EMBL/GenBank/DDBJ databases">
        <authorList>
            <person name="Yang Y."/>
            <person name="Bocs S."/>
            <person name="Baudouin L."/>
        </authorList>
    </citation>
    <scope>NUCLEOTIDE SEQUENCE</scope>
    <source>
        <tissue evidence="2">Spear leaf of Hainan Tall coconut</tissue>
    </source>
</reference>
<feature type="region of interest" description="Disordered" evidence="1">
    <location>
        <begin position="1"/>
        <end position="20"/>
    </location>
</feature>
<dbReference type="AlphaFoldDB" id="A0A8K0IGQ9"/>
<dbReference type="GO" id="GO:0052636">
    <property type="term" value="F:arabinosyltransferase activity"/>
    <property type="evidence" value="ECO:0007669"/>
    <property type="project" value="TreeGrafter"/>
</dbReference>
<name>A0A8K0IGQ9_COCNU</name>
<evidence type="ECO:0000313" key="3">
    <source>
        <dbReference type="Proteomes" id="UP000797356"/>
    </source>
</evidence>
<accession>A0A8K0IGQ9</accession>
<dbReference type="PANTHER" id="PTHR46936:SF1">
    <property type="entry name" value="ARABINOSYLTRANSFERASE XEG113"/>
    <property type="match status" value="1"/>
</dbReference>
<dbReference type="GO" id="GO:0005794">
    <property type="term" value="C:Golgi apparatus"/>
    <property type="evidence" value="ECO:0007669"/>
    <property type="project" value="TreeGrafter"/>
</dbReference>
<dbReference type="Proteomes" id="UP000797356">
    <property type="component" value="Chromosome 7"/>
</dbReference>
<feature type="compositionally biased region" description="Basic residues" evidence="1">
    <location>
        <begin position="1"/>
        <end position="10"/>
    </location>
</feature>
<protein>
    <submittedName>
        <fullName evidence="2">Uncharacterized protein</fullName>
    </submittedName>
</protein>
<dbReference type="OrthoDB" id="540503at2759"/>
<dbReference type="PANTHER" id="PTHR46936">
    <property type="entry name" value="ARABINOSYLTRANSFERASE XEG113"/>
    <property type="match status" value="1"/>
</dbReference>
<dbReference type="InterPro" id="IPR053250">
    <property type="entry name" value="Glycosyltransferase_77"/>
</dbReference>
<organism evidence="2 3">
    <name type="scientific">Cocos nucifera</name>
    <name type="common">Coconut palm</name>
    <dbReference type="NCBI Taxonomy" id="13894"/>
    <lineage>
        <taxon>Eukaryota</taxon>
        <taxon>Viridiplantae</taxon>
        <taxon>Streptophyta</taxon>
        <taxon>Embryophyta</taxon>
        <taxon>Tracheophyta</taxon>
        <taxon>Spermatophyta</taxon>
        <taxon>Magnoliopsida</taxon>
        <taxon>Liliopsida</taxon>
        <taxon>Arecaceae</taxon>
        <taxon>Arecoideae</taxon>
        <taxon>Cocoseae</taxon>
        <taxon>Attaleinae</taxon>
        <taxon>Cocos</taxon>
    </lineage>
</organism>